<reference evidence="1" key="1">
    <citation type="journal article" date="2021" name="Environ. Microbiol.">
        <title>Gene family expansions and transcriptome signatures uncover fungal adaptations to wood decay.</title>
        <authorList>
            <person name="Hage H."/>
            <person name="Miyauchi S."/>
            <person name="Viragh M."/>
            <person name="Drula E."/>
            <person name="Min B."/>
            <person name="Chaduli D."/>
            <person name="Navarro D."/>
            <person name="Favel A."/>
            <person name="Norest M."/>
            <person name="Lesage-Meessen L."/>
            <person name="Balint B."/>
            <person name="Merenyi Z."/>
            <person name="de Eugenio L."/>
            <person name="Morin E."/>
            <person name="Martinez A.T."/>
            <person name="Baldrian P."/>
            <person name="Stursova M."/>
            <person name="Martinez M.J."/>
            <person name="Novotny C."/>
            <person name="Magnuson J.K."/>
            <person name="Spatafora J.W."/>
            <person name="Maurice S."/>
            <person name="Pangilinan J."/>
            <person name="Andreopoulos W."/>
            <person name="LaButti K."/>
            <person name="Hundley H."/>
            <person name="Na H."/>
            <person name="Kuo A."/>
            <person name="Barry K."/>
            <person name="Lipzen A."/>
            <person name="Henrissat B."/>
            <person name="Riley R."/>
            <person name="Ahrendt S."/>
            <person name="Nagy L.G."/>
            <person name="Grigoriev I.V."/>
            <person name="Martin F."/>
            <person name="Rosso M.N."/>
        </authorList>
    </citation>
    <scope>NUCLEOTIDE SEQUENCE</scope>
    <source>
        <strain evidence="1">CBS 384.51</strain>
    </source>
</reference>
<accession>A0ACB8TNI0</accession>
<name>A0ACB8TNI0_9APHY</name>
<proteinExistence type="predicted"/>
<keyword evidence="2" id="KW-1185">Reference proteome</keyword>
<gene>
    <name evidence="1" type="ORF">BDY19DRAFT_910496</name>
</gene>
<dbReference type="Proteomes" id="UP001055072">
    <property type="component" value="Unassembled WGS sequence"/>
</dbReference>
<evidence type="ECO:0000313" key="1">
    <source>
        <dbReference type="EMBL" id="KAI0083553.1"/>
    </source>
</evidence>
<comment type="caution">
    <text evidence="1">The sequence shown here is derived from an EMBL/GenBank/DDBJ whole genome shotgun (WGS) entry which is preliminary data.</text>
</comment>
<dbReference type="EMBL" id="MU274960">
    <property type="protein sequence ID" value="KAI0083553.1"/>
    <property type="molecule type" value="Genomic_DNA"/>
</dbReference>
<organism evidence="1 2">
    <name type="scientific">Irpex rosettiformis</name>
    <dbReference type="NCBI Taxonomy" id="378272"/>
    <lineage>
        <taxon>Eukaryota</taxon>
        <taxon>Fungi</taxon>
        <taxon>Dikarya</taxon>
        <taxon>Basidiomycota</taxon>
        <taxon>Agaricomycotina</taxon>
        <taxon>Agaricomycetes</taxon>
        <taxon>Polyporales</taxon>
        <taxon>Irpicaceae</taxon>
        <taxon>Irpex</taxon>
    </lineage>
</organism>
<protein>
    <submittedName>
        <fullName evidence="1">Uncharacterized protein</fullName>
    </submittedName>
</protein>
<sequence>MPQQAAPSSMAMAKEWTGSLSDKGFTKAVLLELAHDLGIAGVSASLLKPRIQQIINDHLKASPQLSLEKRFQGLFAYKKSSAVDGTARGPHNGLTSAGKDIADANEEASGDAHTTSSHQVLRTLLKTSDPPGRHMTFQASGVLSGTPADDSLRRSKRKQDAAESDSDKSSTVNELPDILRGQRSLGSTQASLKTLPPPLSLSPSGCPPAPEIVSPLSPPVPSDSPPSLTNTSPLSPQPPVPPVSKNNLERSFSQQLTSEPEPLPQTTEEDEDSTLWPSTPRKRDMKRRNICVTFRDPLGRAGPEEIWLLSGPQIPLTKAGSPNSDREWYVGQLSDIVPAALAQHTPMKNGRIARPAVHRGGNMIDIGSVEALAEGRMKYHGMGRINDYNLEMNEDGDLVCNVFWQRESDLGFNAVLPNSTLKSNDAGSSVSQSDELCTSVNLHSAEQESSGVLDSTASKSTPATFSDLLNEHDRLVQYIRTVIGDPPKPRKVKTCEDALKLYRIIRDGCDILDDLGWSSTKKGGYKISCTDKAFPGKSFTKDTVYEACQVARSSATQYASLFQTKKHPALMKLADWVEDPDDVGLARKFGAWSIRELVEWKEQKMSASSSKQGSRHSKVEVQGKRARSVSEEEEEVPSTSTSARRMRKSKQRATSYSLDSD</sequence>
<evidence type="ECO:0000313" key="2">
    <source>
        <dbReference type="Proteomes" id="UP001055072"/>
    </source>
</evidence>